<dbReference type="SMART" id="SM00448">
    <property type="entry name" value="REC"/>
    <property type="match status" value="1"/>
</dbReference>
<dbReference type="GO" id="GO:0000160">
    <property type="term" value="P:phosphorelay signal transduction system"/>
    <property type="evidence" value="ECO:0007669"/>
    <property type="project" value="InterPro"/>
</dbReference>
<evidence type="ECO:0000259" key="2">
    <source>
        <dbReference type="PROSITE" id="PS50110"/>
    </source>
</evidence>
<evidence type="ECO:0000313" key="4">
    <source>
        <dbReference type="Proteomes" id="UP000001822"/>
    </source>
</evidence>
<evidence type="ECO:0000313" key="3">
    <source>
        <dbReference type="EMBL" id="ABG59688.1"/>
    </source>
</evidence>
<dbReference type="Pfam" id="PF00072">
    <property type="entry name" value="Response_reg"/>
    <property type="match status" value="1"/>
</dbReference>
<dbReference type="PROSITE" id="PS50110">
    <property type="entry name" value="RESPONSE_REGULATORY"/>
    <property type="match status" value="1"/>
</dbReference>
<feature type="domain" description="Response regulatory" evidence="2">
    <location>
        <begin position="7"/>
        <end position="132"/>
    </location>
</feature>
<name>A0A6N4STJ3_CYTH3</name>
<gene>
    <name evidence="3" type="ordered locus">CHU_2432</name>
</gene>
<dbReference type="RefSeq" id="WP_011585802.1">
    <property type="nucleotide sequence ID" value="NC_008255.1"/>
</dbReference>
<sequence length="132" mass="15132">MNSTIDWVLLVDDDEIQNFIHLRILGKYISADRITVATNGEEAITIIRKLIENKVNHENGLIFLDINMPIMNGFQFLKIFKEEYGAQFPHTKVYPLSSSEDLSDVIQMNKLGVENYIVKPLTHEQAGELLNK</sequence>
<accession>A0A6N4STJ3</accession>
<dbReference type="InterPro" id="IPR052893">
    <property type="entry name" value="TCS_response_regulator"/>
</dbReference>
<dbReference type="KEGG" id="chu:CHU_2432"/>
<dbReference type="SUPFAM" id="SSF52172">
    <property type="entry name" value="CheY-like"/>
    <property type="match status" value="1"/>
</dbReference>
<keyword evidence="4" id="KW-1185">Reference proteome</keyword>
<dbReference type="Proteomes" id="UP000001822">
    <property type="component" value="Chromosome"/>
</dbReference>
<dbReference type="Gene3D" id="3.40.50.2300">
    <property type="match status" value="1"/>
</dbReference>
<protein>
    <submittedName>
        <fullName evidence="3">Response regulator, CheY-like protein</fullName>
    </submittedName>
</protein>
<evidence type="ECO:0000256" key="1">
    <source>
        <dbReference type="PROSITE-ProRule" id="PRU00169"/>
    </source>
</evidence>
<dbReference type="PANTHER" id="PTHR44520:SF2">
    <property type="entry name" value="RESPONSE REGULATOR RCP1"/>
    <property type="match status" value="1"/>
</dbReference>
<keyword evidence="1" id="KW-0597">Phosphoprotein</keyword>
<dbReference type="InterPro" id="IPR011006">
    <property type="entry name" value="CheY-like_superfamily"/>
</dbReference>
<proteinExistence type="predicted"/>
<organism evidence="3 4">
    <name type="scientific">Cytophaga hutchinsonii (strain ATCC 33406 / DSM 1761 / CIP 103989 / NBRC 15051 / NCIMB 9469 / D465)</name>
    <dbReference type="NCBI Taxonomy" id="269798"/>
    <lineage>
        <taxon>Bacteria</taxon>
        <taxon>Pseudomonadati</taxon>
        <taxon>Bacteroidota</taxon>
        <taxon>Cytophagia</taxon>
        <taxon>Cytophagales</taxon>
        <taxon>Cytophagaceae</taxon>
        <taxon>Cytophaga</taxon>
    </lineage>
</organism>
<dbReference type="AlphaFoldDB" id="A0A6N4STJ3"/>
<dbReference type="PANTHER" id="PTHR44520">
    <property type="entry name" value="RESPONSE REGULATOR RCP1-RELATED"/>
    <property type="match status" value="1"/>
</dbReference>
<reference evidence="3 4" key="1">
    <citation type="journal article" date="2007" name="Appl. Environ. Microbiol.">
        <title>Genome sequence of the cellulolytic gliding bacterium Cytophaga hutchinsonii.</title>
        <authorList>
            <person name="Xie G."/>
            <person name="Bruce D.C."/>
            <person name="Challacombe J.F."/>
            <person name="Chertkov O."/>
            <person name="Detter J.C."/>
            <person name="Gilna P."/>
            <person name="Han C.S."/>
            <person name="Lucas S."/>
            <person name="Misra M."/>
            <person name="Myers G.L."/>
            <person name="Richardson P."/>
            <person name="Tapia R."/>
            <person name="Thayer N."/>
            <person name="Thompson L.S."/>
            <person name="Brettin T.S."/>
            <person name="Henrissat B."/>
            <person name="Wilson D.B."/>
            <person name="McBride M.J."/>
        </authorList>
    </citation>
    <scope>NUCLEOTIDE SEQUENCE [LARGE SCALE GENOMIC DNA]</scope>
    <source>
        <strain evidence="4">ATCC 33406 / DSM 1761 / CIP 103989 / NBRC 15051 / NCIMB 9469 / D465</strain>
    </source>
</reference>
<dbReference type="InterPro" id="IPR001789">
    <property type="entry name" value="Sig_transdc_resp-reg_receiver"/>
</dbReference>
<feature type="modified residue" description="4-aspartylphosphate" evidence="1">
    <location>
        <position position="65"/>
    </location>
</feature>
<dbReference type="OrthoDB" id="7631574at2"/>
<dbReference type="EMBL" id="CP000383">
    <property type="protein sequence ID" value="ABG59688.1"/>
    <property type="molecule type" value="Genomic_DNA"/>
</dbReference>